<dbReference type="KEGG" id="buo:BRPE64_ACDS22650"/>
<accession>R4WIC1</accession>
<feature type="region of interest" description="Disordered" evidence="1">
    <location>
        <begin position="1"/>
        <end position="76"/>
    </location>
</feature>
<name>R4WIC1_9BURK</name>
<proteinExistence type="predicted"/>
<feature type="compositionally biased region" description="Low complexity" evidence="1">
    <location>
        <begin position="7"/>
        <end position="21"/>
    </location>
</feature>
<feature type="compositionally biased region" description="Polar residues" evidence="1">
    <location>
        <begin position="51"/>
        <end position="76"/>
    </location>
</feature>
<reference evidence="2 3" key="1">
    <citation type="journal article" date="2013" name="Genome Announc.">
        <title>Complete Genome Sequence of Burkholderia sp. Strain RPE64, Bacterial Symbiont of the Bean Bug Riptortus pedestris.</title>
        <authorList>
            <person name="Shibata T.F."/>
            <person name="Maeda T."/>
            <person name="Nikoh N."/>
            <person name="Yamaguchi K."/>
            <person name="Oshima K."/>
            <person name="Hattori M."/>
            <person name="Nishiyama T."/>
            <person name="Hasebe M."/>
            <person name="Fukatsu T."/>
            <person name="Kikuchi Y."/>
            <person name="Shigenobu S."/>
        </authorList>
    </citation>
    <scope>NUCLEOTIDE SEQUENCE [LARGE SCALE GENOMIC DNA]</scope>
</reference>
<dbReference type="Proteomes" id="UP000013966">
    <property type="component" value="Chromosome 1"/>
</dbReference>
<organism evidence="2 3">
    <name type="scientific">Caballeronia insecticola</name>
    <dbReference type="NCBI Taxonomy" id="758793"/>
    <lineage>
        <taxon>Bacteria</taxon>
        <taxon>Pseudomonadati</taxon>
        <taxon>Pseudomonadota</taxon>
        <taxon>Betaproteobacteria</taxon>
        <taxon>Burkholderiales</taxon>
        <taxon>Burkholderiaceae</taxon>
        <taxon>Caballeronia</taxon>
    </lineage>
</organism>
<dbReference type="HOGENOM" id="CLU_2477346_0_0_4"/>
<dbReference type="PATRIC" id="fig|758793.3.peg.2269"/>
<evidence type="ECO:0000256" key="1">
    <source>
        <dbReference type="SAM" id="MobiDB-lite"/>
    </source>
</evidence>
<protein>
    <submittedName>
        <fullName evidence="2">Uncharacterized protein</fullName>
    </submittedName>
</protein>
<keyword evidence="3" id="KW-1185">Reference proteome</keyword>
<evidence type="ECO:0000313" key="3">
    <source>
        <dbReference type="Proteomes" id="UP000013966"/>
    </source>
</evidence>
<dbReference type="STRING" id="758793.BRPE64_ACDS22650"/>
<gene>
    <name evidence="2" type="ORF">BRPE64_ACDS22650</name>
</gene>
<dbReference type="AlphaFoldDB" id="R4WIC1"/>
<feature type="compositionally biased region" description="Basic residues" evidence="1">
    <location>
        <begin position="41"/>
        <end position="50"/>
    </location>
</feature>
<dbReference type="EMBL" id="AP013058">
    <property type="protein sequence ID" value="BAN24019.1"/>
    <property type="molecule type" value="Genomic_DNA"/>
</dbReference>
<evidence type="ECO:0000313" key="2">
    <source>
        <dbReference type="EMBL" id="BAN24019.1"/>
    </source>
</evidence>
<sequence length="76" mass="7461">MGIFAVTGTAATGAMAQTSSGNSSAAMGNDTAGTSDSSGTMKHKKPRKHTAQPSSGKKTPDTETGNNASGESGQSK</sequence>
<reference evidence="2 3" key="2">
    <citation type="journal article" date="2018" name="Int. J. Syst. Evol. Microbiol.">
        <title>Burkholderia insecticola sp. nov., a gut symbiotic bacterium of the bean bug Riptortus pedestris.</title>
        <authorList>
            <person name="Takeshita K."/>
            <person name="Tamaki H."/>
            <person name="Ohbayashi T."/>
            <person name="Meng X.-Y."/>
            <person name="Sone T."/>
            <person name="Mitani Y."/>
            <person name="Peeters C."/>
            <person name="Kikuchi Y."/>
            <person name="Vandamme P."/>
        </authorList>
    </citation>
    <scope>NUCLEOTIDE SEQUENCE [LARGE SCALE GENOMIC DNA]</scope>
    <source>
        <strain evidence="2">RPE64</strain>
    </source>
</reference>
<feature type="compositionally biased region" description="Polar residues" evidence="1">
    <location>
        <begin position="22"/>
        <end position="40"/>
    </location>
</feature>